<proteinExistence type="predicted"/>
<dbReference type="PANTHER" id="PTHR21727">
    <property type="entry name" value="PHOSPHORYLATED CTD INTERACTING FACTOR 1"/>
    <property type="match status" value="1"/>
</dbReference>
<reference evidence="2" key="1">
    <citation type="submission" date="2018-10" db="EMBL/GenBank/DDBJ databases">
        <title>Hidden diversity of soil giant viruses.</title>
        <authorList>
            <person name="Schulz F."/>
            <person name="Alteio L."/>
            <person name="Goudeau D."/>
            <person name="Ryan E.M."/>
            <person name="Malmstrom R.R."/>
            <person name="Blanchard J."/>
            <person name="Woyke T."/>
        </authorList>
    </citation>
    <scope>NUCLEOTIDE SEQUENCE</scope>
    <source>
        <strain evidence="2">HYV1</strain>
    </source>
</reference>
<name>A0A3G5A6F8_9VIRU</name>
<dbReference type="InterPro" id="IPR022035">
    <property type="entry name" value="PCIF1_WW"/>
</dbReference>
<evidence type="ECO:0000259" key="1">
    <source>
        <dbReference type="Pfam" id="PF12237"/>
    </source>
</evidence>
<dbReference type="EMBL" id="MK072384">
    <property type="protein sequence ID" value="AYV82758.1"/>
    <property type="molecule type" value="Genomic_DNA"/>
</dbReference>
<protein>
    <submittedName>
        <fullName evidence="2">Phosphorylated CTD interacting factor 1, WW domain</fullName>
    </submittedName>
</protein>
<sequence length="335" mass="39472">MSESYYSKYLKYKKKYLILKNAEGGNPEEKHNMFYYLNQFKHRVIDLAKNSYCDPKLVSRYTIEGMFMKWYLNSLKGGYIPNDMSHVRSDFDYQWKRLTCNKSPDRIISEINGEVAKLKDKAKLFSDHYTYKPIFSDLQLQLLRKKYTGPPADFEKHRNFLSELYSFMGGFNNHMSVPPKLIADDCIELFGTPVNTKNKYCSPFPIEKQYFSSYGSFFDYELTSGFHIANPPFDEEIMLRMANRLINQLSKQSNIDIVIIIPKWKDLEAYNVMAKSKYLIKSKVLTKASEVFFSYYDKKYAPIVDCYCIQFSNYATKFSLDEFISKWSKIKYSGV</sequence>
<gene>
    <name evidence="2" type="ORF">Hyperionvirus2_126</name>
</gene>
<dbReference type="GO" id="GO:0099122">
    <property type="term" value="F:RNA polymerase II C-terminal domain binding"/>
    <property type="evidence" value="ECO:0007669"/>
    <property type="project" value="InterPro"/>
</dbReference>
<dbReference type="Pfam" id="PF12237">
    <property type="entry name" value="PCIF1_WW"/>
    <property type="match status" value="1"/>
</dbReference>
<dbReference type="GO" id="GO:0016422">
    <property type="term" value="F:mRNA (2'-O-methyladenosine-N6-)-methyltransferase activity"/>
    <property type="evidence" value="ECO:0007669"/>
    <property type="project" value="InterPro"/>
</dbReference>
<dbReference type="InterPro" id="IPR039881">
    <property type="entry name" value="PCIF1-like"/>
</dbReference>
<dbReference type="PANTHER" id="PTHR21727:SF0">
    <property type="entry name" value="MRNA (2'-O-METHYLADENOSINE-N(6)-)-METHYLTRANSFERASE"/>
    <property type="match status" value="1"/>
</dbReference>
<accession>A0A3G5A6F8</accession>
<organism evidence="2">
    <name type="scientific">Hyperionvirus sp</name>
    <dbReference type="NCBI Taxonomy" id="2487770"/>
    <lineage>
        <taxon>Viruses</taxon>
        <taxon>Varidnaviria</taxon>
        <taxon>Bamfordvirae</taxon>
        <taxon>Nucleocytoviricota</taxon>
        <taxon>Megaviricetes</taxon>
        <taxon>Imitervirales</taxon>
        <taxon>Mimiviridae</taxon>
        <taxon>Klosneuvirinae</taxon>
    </lineage>
</organism>
<feature type="domain" description="PCIF1 WW" evidence="1">
    <location>
        <begin position="186"/>
        <end position="291"/>
    </location>
</feature>
<evidence type="ECO:0000313" key="2">
    <source>
        <dbReference type="EMBL" id="AYV82758.1"/>
    </source>
</evidence>